<keyword evidence="7" id="KW-1185">Reference proteome</keyword>
<evidence type="ECO:0000256" key="3">
    <source>
        <dbReference type="ARBA" id="ARBA00023125"/>
    </source>
</evidence>
<dbReference type="PROSITE" id="PS50931">
    <property type="entry name" value="HTH_LYSR"/>
    <property type="match status" value="2"/>
</dbReference>
<gene>
    <name evidence="6" type="ORF">RMS29_25045</name>
</gene>
<dbReference type="InterPro" id="IPR005119">
    <property type="entry name" value="LysR_subst-bd"/>
</dbReference>
<dbReference type="PANTHER" id="PTHR30126:SF98">
    <property type="entry name" value="HTH-TYPE TRANSCRIPTIONAL ACTIVATOR BAUR"/>
    <property type="match status" value="1"/>
</dbReference>
<dbReference type="GeneID" id="86882274"/>
<reference evidence="6" key="1">
    <citation type="journal article" date="2023" name="Phytobiomes J">
        <title>Deciphering the key players within the bacterial microbiota associated with aerial crown gall tumors on rhododendron: Insights into the gallobiome.</title>
        <authorList>
            <person name="Kuzmanovic N."/>
            <person name="Nesme J."/>
            <person name="Wolf J."/>
            <person name="Neumann-Schaal M."/>
            <person name="Petersen J."/>
            <person name="Fernandez-Gnecco G."/>
            <person name="Sproeer C."/>
            <person name="Bunk B."/>
            <person name="Overmann J."/>
            <person name="Sorensen S.J."/>
            <person name="Idczak E."/>
            <person name="Smalla K."/>
        </authorList>
    </citation>
    <scope>NUCLEOTIDE SEQUENCE [LARGE SCALE GENOMIC DNA]</scope>
    <source>
        <strain evidence="6">Rho-14.1</strain>
    </source>
</reference>
<dbReference type="InterPro" id="IPR036388">
    <property type="entry name" value="WH-like_DNA-bd_sf"/>
</dbReference>
<feature type="domain" description="HTH lysR-type" evidence="5">
    <location>
        <begin position="21"/>
        <end position="78"/>
    </location>
</feature>
<dbReference type="InterPro" id="IPR000847">
    <property type="entry name" value="LysR_HTH_N"/>
</dbReference>
<evidence type="ECO:0000313" key="7">
    <source>
        <dbReference type="Proteomes" id="UP001277561"/>
    </source>
</evidence>
<organism evidence="6 7">
    <name type="scientific">Agrobacterium rosae</name>
    <dbReference type="NCBI Taxonomy" id="1972867"/>
    <lineage>
        <taxon>Bacteria</taxon>
        <taxon>Pseudomonadati</taxon>
        <taxon>Pseudomonadota</taxon>
        <taxon>Alphaproteobacteria</taxon>
        <taxon>Hyphomicrobiales</taxon>
        <taxon>Rhizobiaceae</taxon>
        <taxon>Rhizobium/Agrobacterium group</taxon>
        <taxon>Agrobacterium</taxon>
    </lineage>
</organism>
<comment type="caution">
    <text evidence="6">The sequence shown here is derived from an EMBL/GenBank/DDBJ whole genome shotgun (WGS) entry which is preliminary data.</text>
</comment>
<evidence type="ECO:0000259" key="5">
    <source>
        <dbReference type="PROSITE" id="PS50931"/>
    </source>
</evidence>
<dbReference type="SUPFAM" id="SSF53850">
    <property type="entry name" value="Periplasmic binding protein-like II"/>
    <property type="match status" value="1"/>
</dbReference>
<evidence type="ECO:0000256" key="2">
    <source>
        <dbReference type="ARBA" id="ARBA00023015"/>
    </source>
</evidence>
<feature type="domain" description="HTH lysR-type" evidence="5">
    <location>
        <begin position="118"/>
        <end position="175"/>
    </location>
</feature>
<keyword evidence="4" id="KW-0804">Transcription</keyword>
<dbReference type="RefSeq" id="WP_245445477.1">
    <property type="nucleotide sequence ID" value="NZ_CP192766.1"/>
</dbReference>
<dbReference type="Proteomes" id="UP001277561">
    <property type="component" value="Unassembled WGS sequence"/>
</dbReference>
<protein>
    <submittedName>
        <fullName evidence="6">LysR family transcriptional regulator</fullName>
    </submittedName>
</protein>
<dbReference type="SUPFAM" id="SSF46785">
    <property type="entry name" value="Winged helix' DNA-binding domain"/>
    <property type="match status" value="2"/>
</dbReference>
<dbReference type="Gene3D" id="3.40.190.10">
    <property type="entry name" value="Periplasmic binding protein-like II"/>
    <property type="match status" value="2"/>
</dbReference>
<evidence type="ECO:0000256" key="4">
    <source>
        <dbReference type="ARBA" id="ARBA00023163"/>
    </source>
</evidence>
<dbReference type="Pfam" id="PF03466">
    <property type="entry name" value="LysR_substrate"/>
    <property type="match status" value="1"/>
</dbReference>
<name>A0ABU4W3Z8_9HYPH</name>
<comment type="similarity">
    <text evidence="1">Belongs to the LysR transcriptional regulatory family.</text>
</comment>
<sequence length="429" mass="47624">MELRTCHKFWLSMAMYTHREINLRHFEAVAIAGRTGSISNAALAMNLSQPAVTQAVAKVEAQVGCNLLERQPGGVVMTPAGALMTERIERALAYIVKGGQGVRRSARLPALPNIERRITLSQLRALTAVDQAGSFALASKVTGLSEPALHRSARELEQLLGILLLTRHGRTVQPTPAAAHLLRFAQLAFAEFEAGFDELAALRLEGAGRITIGTLPMAQAILLPRALARFSSAYPAAKITVLEGPYPDLLTNLRTGQMDVLIGAIREPAPSKDVVQEELFDDDLVIVARADHPLTMEHDFDYGRLRDFPWIIAASRAPMRVRWDEMFSERDIDPPAMRIESNSVAISRGLMLSDDWLTLMSRDQFILERRAGLLVEVPSAFSSQRKIGLTVRDDWRPTRLQAAFVAEFRRACSDWTSEKLMARNSFRYA</sequence>
<dbReference type="PRINTS" id="PR00039">
    <property type="entry name" value="HTHLYSR"/>
</dbReference>
<dbReference type="EMBL" id="JAVRAD010000018">
    <property type="protein sequence ID" value="MDX8332481.1"/>
    <property type="molecule type" value="Genomic_DNA"/>
</dbReference>
<accession>A0ABU4W3Z8</accession>
<dbReference type="InterPro" id="IPR036390">
    <property type="entry name" value="WH_DNA-bd_sf"/>
</dbReference>
<proteinExistence type="inferred from homology"/>
<dbReference type="Pfam" id="PF00126">
    <property type="entry name" value="HTH_1"/>
    <property type="match status" value="2"/>
</dbReference>
<keyword evidence="2" id="KW-0805">Transcription regulation</keyword>
<dbReference type="Gene3D" id="1.10.10.10">
    <property type="entry name" value="Winged helix-like DNA-binding domain superfamily/Winged helix DNA-binding domain"/>
    <property type="match status" value="2"/>
</dbReference>
<evidence type="ECO:0000313" key="6">
    <source>
        <dbReference type="EMBL" id="MDX8332481.1"/>
    </source>
</evidence>
<keyword evidence="3" id="KW-0238">DNA-binding</keyword>
<evidence type="ECO:0000256" key="1">
    <source>
        <dbReference type="ARBA" id="ARBA00009437"/>
    </source>
</evidence>
<dbReference type="PANTHER" id="PTHR30126">
    <property type="entry name" value="HTH-TYPE TRANSCRIPTIONAL REGULATOR"/>
    <property type="match status" value="1"/>
</dbReference>